<dbReference type="Pfam" id="PF00665">
    <property type="entry name" value="rve"/>
    <property type="match status" value="1"/>
</dbReference>
<protein>
    <submittedName>
        <fullName evidence="3">Mu transposase C-terminal domain-containing protein</fullName>
    </submittedName>
</protein>
<keyword evidence="4" id="KW-1185">Reference proteome</keyword>
<feature type="region of interest" description="Disordered" evidence="1">
    <location>
        <begin position="437"/>
        <end position="465"/>
    </location>
</feature>
<gene>
    <name evidence="3" type="ORF">RM423_08605</name>
</gene>
<evidence type="ECO:0000259" key="2">
    <source>
        <dbReference type="PROSITE" id="PS50994"/>
    </source>
</evidence>
<evidence type="ECO:0000313" key="3">
    <source>
        <dbReference type="EMBL" id="MDT0261455.1"/>
    </source>
</evidence>
<dbReference type="InterPro" id="IPR015378">
    <property type="entry name" value="Transposase-like_Mu_C"/>
</dbReference>
<dbReference type="PANTHER" id="PTHR35004">
    <property type="entry name" value="TRANSPOSASE RV3428C-RELATED"/>
    <property type="match status" value="1"/>
</dbReference>
<feature type="compositionally biased region" description="Basic and acidic residues" evidence="1">
    <location>
        <begin position="439"/>
        <end position="457"/>
    </location>
</feature>
<dbReference type="Gene3D" id="3.30.420.10">
    <property type="entry name" value="Ribonuclease H-like superfamily/Ribonuclease H"/>
    <property type="match status" value="1"/>
</dbReference>
<evidence type="ECO:0000256" key="1">
    <source>
        <dbReference type="SAM" id="MobiDB-lite"/>
    </source>
</evidence>
<feature type="domain" description="Integrase catalytic" evidence="2">
    <location>
        <begin position="146"/>
        <end position="336"/>
    </location>
</feature>
<dbReference type="PROSITE" id="PS50994">
    <property type="entry name" value="INTEGRASE"/>
    <property type="match status" value="1"/>
</dbReference>
<dbReference type="RefSeq" id="WP_311422611.1">
    <property type="nucleotide sequence ID" value="NZ_JAVREH010000008.1"/>
</dbReference>
<dbReference type="EMBL" id="JAVREH010000008">
    <property type="protein sequence ID" value="MDT0261455.1"/>
    <property type="molecule type" value="Genomic_DNA"/>
</dbReference>
<dbReference type="InterPro" id="IPR009057">
    <property type="entry name" value="Homeodomain-like_sf"/>
</dbReference>
<dbReference type="InterPro" id="IPR036397">
    <property type="entry name" value="RNaseH_sf"/>
</dbReference>
<dbReference type="Pfam" id="PF01527">
    <property type="entry name" value="HTH_Tnp_1"/>
    <property type="match status" value="1"/>
</dbReference>
<dbReference type="Gene3D" id="2.30.30.130">
    <property type="entry name" value="Transposase, Mu, C-terminal"/>
    <property type="match status" value="1"/>
</dbReference>
<dbReference type="SUPFAM" id="SSF50610">
    <property type="entry name" value="mu transposase, C-terminal domain"/>
    <property type="match status" value="1"/>
</dbReference>
<sequence>MTVSARLTPEEKAALVRQHLDDGVPLTRLAAAAGLPARTLRRWAANYRTTQTTAALQRQPRSDVGRRRLPEDLVAAIEGLALRRPAPTTAYVHRRVSDLARDRDLPAPSYSSVRSVVAAIDPGLRTLAHRGDAAYRDQFELVHRRTAARPNEQWQADHTLLDVQVLDAKQQPARPWLTVVLDDHSRAVAGYTVFLGDPTAEQTALALHQAAGRKANPAWPVTGLPDVLYSDHGSDFISARLERVCLDTHIRLIHSRVGVPQGRGKIERFFGTVTSELLPHLPGNIPHGTRGQPVTAPSLTLAQLDGILERFVVEDYHARPHSETGQPPVARWLADGWLPRLPAHPEDLDLLLLTAATGRKVQRDGIRFASTRYVSPVLAAYVGETVTVRYDPRDAAELRVYHHDQYLCRAIAPELAADTVTLQQLQQARTARRKQLKQQLRERRSLVDSLPVDDRHLPPPTSAPADIAVAEPLRAMQGPAVGPRTRHGLRTYAAD</sequence>
<dbReference type="SUPFAM" id="SSF53098">
    <property type="entry name" value="Ribonuclease H-like"/>
    <property type="match status" value="1"/>
</dbReference>
<evidence type="ECO:0000313" key="4">
    <source>
        <dbReference type="Proteomes" id="UP001183176"/>
    </source>
</evidence>
<organism evidence="3 4">
    <name type="scientific">Jatrophihabitans lederbergiae</name>
    <dbReference type="NCBI Taxonomy" id="3075547"/>
    <lineage>
        <taxon>Bacteria</taxon>
        <taxon>Bacillati</taxon>
        <taxon>Actinomycetota</taxon>
        <taxon>Actinomycetes</taxon>
        <taxon>Jatrophihabitantales</taxon>
        <taxon>Jatrophihabitantaceae</taxon>
        <taxon>Jatrophihabitans</taxon>
    </lineage>
</organism>
<dbReference type="InterPro" id="IPR001584">
    <property type="entry name" value="Integrase_cat-core"/>
</dbReference>
<dbReference type="InterPro" id="IPR009004">
    <property type="entry name" value="Transposase_Mu_C"/>
</dbReference>
<dbReference type="Proteomes" id="UP001183176">
    <property type="component" value="Unassembled WGS sequence"/>
</dbReference>
<dbReference type="SUPFAM" id="SSF46689">
    <property type="entry name" value="Homeodomain-like"/>
    <property type="match status" value="1"/>
</dbReference>
<accession>A0ABU2J915</accession>
<dbReference type="Gene3D" id="1.10.10.60">
    <property type="entry name" value="Homeodomain-like"/>
    <property type="match status" value="1"/>
</dbReference>
<dbReference type="InterPro" id="IPR002514">
    <property type="entry name" value="Transposase_8"/>
</dbReference>
<proteinExistence type="predicted"/>
<reference evidence="4" key="1">
    <citation type="submission" date="2023-07" db="EMBL/GenBank/DDBJ databases">
        <title>30 novel species of actinomycetes from the DSMZ collection.</title>
        <authorList>
            <person name="Nouioui I."/>
        </authorList>
    </citation>
    <scope>NUCLEOTIDE SEQUENCE [LARGE SCALE GENOMIC DNA]</scope>
    <source>
        <strain evidence="4">DSM 44399</strain>
    </source>
</reference>
<name>A0ABU2J915_9ACTN</name>
<comment type="caution">
    <text evidence="3">The sequence shown here is derived from an EMBL/GenBank/DDBJ whole genome shotgun (WGS) entry which is preliminary data.</text>
</comment>
<dbReference type="InterPro" id="IPR012337">
    <property type="entry name" value="RNaseH-like_sf"/>
</dbReference>
<dbReference type="PANTHER" id="PTHR35004:SF6">
    <property type="entry name" value="TRANSPOSASE"/>
    <property type="match status" value="1"/>
</dbReference>
<dbReference type="Pfam" id="PF09299">
    <property type="entry name" value="Mu-transpos_C"/>
    <property type="match status" value="1"/>
</dbReference>